<keyword evidence="3" id="KW-1185">Reference proteome</keyword>
<accession>A0ABU7I8V2</accession>
<keyword evidence="1" id="KW-0732">Signal</keyword>
<sequence>MKHLLFFLLLCSLGSYAQTSTSSTVPKLNVIPASAEAASFAKYGETPVSLYTGVPSIGIPIYTIDLKGIKMPISLSYHAGGIKVDEIASNVGLGWSLNFGGSITANVNGIPDKEAGGWLNVPNIYRLPQTGSLQTQWGALDPYLSDPKYDFMTEIAEDHYDTQPDLYYVNINGKSFKYFYGQDGTIYTMPYQNVRIWEGSEITDENDNVFQFVGADLTTTNYQYFGGLSANGAAPSYQSNAMYPGKISTPFNEEINYTYETYSYNFKNQASETRYSRYPDQYGCAGIMPTNTLTESTSYVAASRIKKITASNGVEINFYYAQSRTDLPGSAALTSIVVKNANTNTVISTFTFTYSYYVSTTGSTDPDDYRLRLESVQKAGENPYYFQYNESLLPKRLSKSQDHWGFYNGSGNSTLLPANAYLGFPSGGSREPSAYTAQNGILTKITYPTGGNSEFMYESNTVPAYTLPTSGYVLTGAFAYESIDSTMVVPFTVGPSANNFTVKYKGPYGGDPETGLVCDNCDVQIRNANHQLVYRFVGQSAGGLGNFMAPLEPGNYFLEIPYVGLSNTGYIEVYWYEYKQIPPTSTNKIVGGLRVKQITDNPVVGTSKKTYYDYDLSSTPGVSSGLSGYAPKYEYIHNKEGFNDDTQTYYDCLFYAQSTSSLTPIGRAQGGPAAYTEVSVYVEDQHKGYTLNRFSHFGDISGSPEYPFGAMISNDWVDGLPLETKEFAWNEAQAKYLPVKKTVNTYKTTYGLSSSYPHEYMVRGAKVALYKPAIPQRFPQHGPAPRGPEFVVNYFNLYSSWSFPMGKTETLYDQNDTTKTITTSYQYFYDNPAHIQLTRQLSSKSNGEQTLVSLRYPKDINPLSSYYSNPVVEKRIYTKNSISTKLIGGELTTYKNQPGTFPENYYGLELAQPVDSVSFPAYTGSAIANAYKNRLSYGYDANYNLVSLVNDQQKKQGFKWGYNGTLVLAAATNALDTEFYYEGFEETGTAGNAHTGKKSSGGAYTVSWTRPNSRNYVISYWYFDGSWKQKVEPYTGNSMTLSSGTAYDDVSIYPADAQLTSYTHDPLVGITSQTDAKGLTTYFEYDPYGRLRYVRDQDKNIIKSYDYHYKN</sequence>
<protein>
    <recommendedName>
        <fullName evidence="4">YD repeat-containing protein</fullName>
    </recommendedName>
</protein>
<feature type="chain" id="PRO_5047102638" description="YD repeat-containing protein" evidence="1">
    <location>
        <begin position="18"/>
        <end position="1111"/>
    </location>
</feature>
<evidence type="ECO:0000313" key="3">
    <source>
        <dbReference type="Proteomes" id="UP001336835"/>
    </source>
</evidence>
<feature type="signal peptide" evidence="1">
    <location>
        <begin position="1"/>
        <end position="17"/>
    </location>
</feature>
<dbReference type="EMBL" id="JAZDQT010000002">
    <property type="protein sequence ID" value="MEE1945905.1"/>
    <property type="molecule type" value="Genomic_DNA"/>
</dbReference>
<reference evidence="2 3" key="1">
    <citation type="submission" date="2024-01" db="EMBL/GenBank/DDBJ databases">
        <title>Pedobacter sp. nov., isolated from fresh soil.</title>
        <authorList>
            <person name="Le N.T.T."/>
        </authorList>
    </citation>
    <scope>NUCLEOTIDE SEQUENCE [LARGE SCALE GENOMIC DNA]</scope>
    <source>
        <strain evidence="2 3">KR3-3</strain>
    </source>
</reference>
<organism evidence="2 3">
    <name type="scientific">Pedobacter albus</name>
    <dbReference type="NCBI Taxonomy" id="3113905"/>
    <lineage>
        <taxon>Bacteria</taxon>
        <taxon>Pseudomonadati</taxon>
        <taxon>Bacteroidota</taxon>
        <taxon>Sphingobacteriia</taxon>
        <taxon>Sphingobacteriales</taxon>
        <taxon>Sphingobacteriaceae</taxon>
        <taxon>Pedobacter</taxon>
    </lineage>
</organism>
<name>A0ABU7I8V2_9SPHI</name>
<dbReference type="Proteomes" id="UP001336835">
    <property type="component" value="Unassembled WGS sequence"/>
</dbReference>
<evidence type="ECO:0000256" key="1">
    <source>
        <dbReference type="SAM" id="SignalP"/>
    </source>
</evidence>
<comment type="caution">
    <text evidence="2">The sequence shown here is derived from an EMBL/GenBank/DDBJ whole genome shotgun (WGS) entry which is preliminary data.</text>
</comment>
<proteinExistence type="predicted"/>
<dbReference type="RefSeq" id="WP_330108224.1">
    <property type="nucleotide sequence ID" value="NZ_JAZDQT010000002.1"/>
</dbReference>
<evidence type="ECO:0008006" key="4">
    <source>
        <dbReference type="Google" id="ProtNLM"/>
    </source>
</evidence>
<gene>
    <name evidence="2" type="ORF">VRU48_12360</name>
</gene>
<evidence type="ECO:0000313" key="2">
    <source>
        <dbReference type="EMBL" id="MEE1945905.1"/>
    </source>
</evidence>